<dbReference type="InterPro" id="IPR003454">
    <property type="entry name" value="MOase_MmoB_DmpM"/>
</dbReference>
<gene>
    <name evidence="2" type="ORF">KKP3000_001568</name>
</gene>
<comment type="caution">
    <text evidence="2">The sequence shown here is derived from an EMBL/GenBank/DDBJ whole genome shotgun (WGS) entry which is preliminary data.</text>
</comment>
<accession>A0ABV5AJB2</accession>
<dbReference type="RefSeq" id="WP_275473364.1">
    <property type="nucleotide sequence ID" value="NZ_CP162940.1"/>
</dbReference>
<dbReference type="InterPro" id="IPR036889">
    <property type="entry name" value="mOase_MmoB_DmpM_sf"/>
</dbReference>
<reference evidence="2 3" key="1">
    <citation type="journal article" date="2024" name="Int. J. Mol. Sci.">
        <title>Exploration of Alicyclobacillus spp. Genome in Search of Antibiotic Resistance.</title>
        <authorList>
            <person name="Bucka-Kolendo J."/>
            <person name="Kiousi D.E."/>
            <person name="Dekowska A."/>
            <person name="Mikolajczuk-Szczyrba A."/>
            <person name="Karadedos D.M."/>
            <person name="Michael P."/>
            <person name="Galanis A."/>
            <person name="Sokolowska B."/>
        </authorList>
    </citation>
    <scope>NUCLEOTIDE SEQUENCE [LARGE SCALE GENOMIC DNA]</scope>
    <source>
        <strain evidence="2 3">KKP 3000</strain>
    </source>
</reference>
<comment type="similarity">
    <text evidence="1">Belongs to the TmoD/XamoD family.</text>
</comment>
<keyword evidence="3" id="KW-1185">Reference proteome</keyword>
<name>A0ABV5AJB2_9BACL</name>
<sequence length="92" mass="10422">MSAYVGMDLDKNSDDVVEAIVNALKAQGDAVVADDMGVFVKVKVPGRLILRREDVEKTLGREWSMDELHVCMASYFGYIKEWDEEHIEISWG</sequence>
<dbReference type="Gene3D" id="3.90.56.10">
    <property type="entry name" value="Monooxygenase component MmoB/DmpM"/>
    <property type="match status" value="1"/>
</dbReference>
<dbReference type="Pfam" id="PF02406">
    <property type="entry name" value="MmoB_DmpM"/>
    <property type="match status" value="1"/>
</dbReference>
<dbReference type="EMBL" id="JBDXSU010000021">
    <property type="protein sequence ID" value="MFB5192369.1"/>
    <property type="molecule type" value="Genomic_DNA"/>
</dbReference>
<organism evidence="2 3">
    <name type="scientific">Alicyclobacillus fastidiosus</name>
    <dbReference type="NCBI Taxonomy" id="392011"/>
    <lineage>
        <taxon>Bacteria</taxon>
        <taxon>Bacillati</taxon>
        <taxon>Bacillota</taxon>
        <taxon>Bacilli</taxon>
        <taxon>Bacillales</taxon>
        <taxon>Alicyclobacillaceae</taxon>
        <taxon>Alicyclobacillus</taxon>
    </lineage>
</organism>
<protein>
    <submittedName>
        <fullName evidence="2">MmoB/DmpM family protein</fullName>
    </submittedName>
</protein>
<evidence type="ECO:0000256" key="1">
    <source>
        <dbReference type="ARBA" id="ARBA00006313"/>
    </source>
</evidence>
<evidence type="ECO:0000313" key="3">
    <source>
        <dbReference type="Proteomes" id="UP001579974"/>
    </source>
</evidence>
<dbReference type="Proteomes" id="UP001579974">
    <property type="component" value="Unassembled WGS sequence"/>
</dbReference>
<proteinExistence type="inferred from homology"/>
<dbReference type="SUPFAM" id="SSF56029">
    <property type="entry name" value="Monooxygenase (hydroxylase) regulatory protein"/>
    <property type="match status" value="1"/>
</dbReference>
<evidence type="ECO:0000313" key="2">
    <source>
        <dbReference type="EMBL" id="MFB5192369.1"/>
    </source>
</evidence>